<dbReference type="EMBL" id="BK014744">
    <property type="protein sequence ID" value="DAD73825.1"/>
    <property type="molecule type" value="Genomic_DNA"/>
</dbReference>
<name>A0A8S5LUZ4_9CAUD</name>
<dbReference type="Pfam" id="PF23847">
    <property type="entry name" value="DUF7211"/>
    <property type="match status" value="1"/>
</dbReference>
<dbReference type="InterPro" id="IPR055635">
    <property type="entry name" value="DUF7211"/>
</dbReference>
<accession>A0A8S5LUZ4</accession>
<evidence type="ECO:0000256" key="1">
    <source>
        <dbReference type="SAM" id="MobiDB-lite"/>
    </source>
</evidence>
<organism evidence="2">
    <name type="scientific">Siphoviridae sp. ctMsr1</name>
    <dbReference type="NCBI Taxonomy" id="2826264"/>
    <lineage>
        <taxon>Viruses</taxon>
        <taxon>Duplodnaviria</taxon>
        <taxon>Heunggongvirae</taxon>
        <taxon>Uroviricota</taxon>
        <taxon>Caudoviricetes</taxon>
    </lineage>
</organism>
<evidence type="ECO:0000313" key="2">
    <source>
        <dbReference type="EMBL" id="DAD73825.1"/>
    </source>
</evidence>
<sequence length="228" mass="25662">MYQYPDYLMHYGIPGMKWGVRKKDYSSTSVRAAMARRQNDKVDAGFKNWNSNSKKKENAIDLGKSMNTNRMAYESNRNKQTKSAYKSSKKAYKKALRKNTTYRKGAIRGEVGKDASRKYLSAAKKVKKQLDADPNNKQLKRQYSDLMSKHDIERAKARKAPEVGANRSRKIAAVKRGLTMSAKAAATTAAVGGGLYLVNKYGVLNTSISSDDVIRYAKVGKKILTYMY</sequence>
<protein>
    <submittedName>
        <fullName evidence="2">Uncharacterized protein</fullName>
    </submittedName>
</protein>
<feature type="region of interest" description="Disordered" evidence="1">
    <location>
        <begin position="64"/>
        <end position="88"/>
    </location>
</feature>
<reference evidence="2" key="1">
    <citation type="journal article" date="2021" name="Proc. Natl. Acad. Sci. U.S.A.">
        <title>A Catalog of Tens of Thousands of Viruses from Human Metagenomes Reveals Hidden Associations with Chronic Diseases.</title>
        <authorList>
            <person name="Tisza M.J."/>
            <person name="Buck C.B."/>
        </authorList>
    </citation>
    <scope>NUCLEOTIDE SEQUENCE</scope>
    <source>
        <strain evidence="2">CtMsr1</strain>
    </source>
</reference>
<proteinExistence type="predicted"/>